<dbReference type="eggNOG" id="COG3239">
    <property type="taxonomic scope" value="Bacteria"/>
</dbReference>
<keyword evidence="1" id="KW-1133">Transmembrane helix</keyword>
<dbReference type="GO" id="GO:0016020">
    <property type="term" value="C:membrane"/>
    <property type="evidence" value="ECO:0007669"/>
    <property type="project" value="TreeGrafter"/>
</dbReference>
<keyword evidence="4" id="KW-1185">Reference proteome</keyword>
<feature type="domain" description="Fatty acid desaturase" evidence="2">
    <location>
        <begin position="58"/>
        <end position="314"/>
    </location>
</feature>
<proteinExistence type="predicted"/>
<dbReference type="InterPro" id="IPR012171">
    <property type="entry name" value="Fatty_acid_desaturase"/>
</dbReference>
<feature type="transmembrane region" description="Helical" evidence="1">
    <location>
        <begin position="59"/>
        <end position="80"/>
    </location>
</feature>
<keyword evidence="3" id="KW-0560">Oxidoreductase</keyword>
<gene>
    <name evidence="3" type="ORF">UO65_5720</name>
</gene>
<evidence type="ECO:0000313" key="4">
    <source>
        <dbReference type="Proteomes" id="UP000019277"/>
    </source>
</evidence>
<accession>W7IQY4</accession>
<feature type="transmembrane region" description="Helical" evidence="1">
    <location>
        <begin position="193"/>
        <end position="211"/>
    </location>
</feature>
<protein>
    <submittedName>
        <fullName evidence="3">Fatty acid desaturase</fullName>
        <ecNumber evidence="3">1.14.19.3</ecNumber>
    </submittedName>
</protein>
<dbReference type="Proteomes" id="UP000019277">
    <property type="component" value="Unassembled WGS sequence"/>
</dbReference>
<dbReference type="GO" id="GO:0016213">
    <property type="term" value="F:acyl-CoA 6-desaturase activity"/>
    <property type="evidence" value="ECO:0007669"/>
    <property type="project" value="UniProtKB-EC"/>
</dbReference>
<feature type="transmembrane region" description="Helical" evidence="1">
    <location>
        <begin position="159"/>
        <end position="181"/>
    </location>
</feature>
<dbReference type="RefSeq" id="WP_035288447.1">
    <property type="nucleotide sequence ID" value="NZ_AYXG01000223.1"/>
</dbReference>
<reference evidence="3 4" key="1">
    <citation type="journal article" date="2014" name="Genome Announc.">
        <title>Draft Genome Sequence of the Antitrypanosomally Active Sponge-Associated Bacterium Actinokineospora sp. Strain EG49.</title>
        <authorList>
            <person name="Harjes J."/>
            <person name="Ryu T."/>
            <person name="Abdelmohsen U.R."/>
            <person name="Moitinho-Silva L."/>
            <person name="Horn H."/>
            <person name="Ravasi T."/>
            <person name="Hentschel U."/>
        </authorList>
    </citation>
    <scope>NUCLEOTIDE SEQUENCE [LARGE SCALE GENOMIC DNA]</scope>
    <source>
        <strain evidence="3 4">EG49</strain>
    </source>
</reference>
<sequence>MTSLDTPATAVGNYAELARAIRAEGLLDRRNGRYVLRIALNMVAFAAGCVAFAALGDSWWQLLVAVFFAVMFAQLAFVGHDAGHHQIFSSKRANTAIGLWHGGMVGMSFGAWIDQHNRHHQAPNHEETDPDVNIAVLAFTTGQSLEKRGFLRWMAKHQAYLFFPLLLLEGFSLHVNAVQSLRRKELRGRRVEMFLLLGHFAVYLTAVFLVLSPLTGVVFILVHQCLWGLYMGCSFAPGHKGMPTIAAGQRIDFLHRQVLTSRNISGGRLVEFATGGLNYQIEHHLFPTMPRMNLRRAKPIVERYCAEHGIEYTECGLAATYGHVLRHLHAVSAPLRTPVAVPA</sequence>
<dbReference type="PANTHER" id="PTHR19353:SF19">
    <property type="entry name" value="DELTA(5) FATTY ACID DESATURASE C-RELATED"/>
    <property type="match status" value="1"/>
</dbReference>
<dbReference type="CDD" id="cd03506">
    <property type="entry name" value="Delta6-FADS-like"/>
    <property type="match status" value="1"/>
</dbReference>
<comment type="caution">
    <text evidence="3">The sequence shown here is derived from an EMBL/GenBank/DDBJ whole genome shotgun (WGS) entry which is preliminary data.</text>
</comment>
<dbReference type="PATRIC" id="fig|909613.9.peg.5719"/>
<dbReference type="EMBL" id="AYXG01000223">
    <property type="protein sequence ID" value="EWC58986.1"/>
    <property type="molecule type" value="Genomic_DNA"/>
</dbReference>
<evidence type="ECO:0000256" key="1">
    <source>
        <dbReference type="SAM" id="Phobius"/>
    </source>
</evidence>
<keyword evidence="1" id="KW-0472">Membrane</keyword>
<organism evidence="3 4">
    <name type="scientific">Actinokineospora spheciospongiae</name>
    <dbReference type="NCBI Taxonomy" id="909613"/>
    <lineage>
        <taxon>Bacteria</taxon>
        <taxon>Bacillati</taxon>
        <taxon>Actinomycetota</taxon>
        <taxon>Actinomycetes</taxon>
        <taxon>Pseudonocardiales</taxon>
        <taxon>Pseudonocardiaceae</taxon>
        <taxon>Actinokineospora</taxon>
    </lineage>
</organism>
<dbReference type="PANTHER" id="PTHR19353">
    <property type="entry name" value="FATTY ACID DESATURASE 2"/>
    <property type="match status" value="1"/>
</dbReference>
<feature type="transmembrane region" description="Helical" evidence="1">
    <location>
        <begin position="92"/>
        <end position="113"/>
    </location>
</feature>
<evidence type="ECO:0000313" key="3">
    <source>
        <dbReference type="EMBL" id="EWC58986.1"/>
    </source>
</evidence>
<dbReference type="Gene3D" id="1.20.1250.20">
    <property type="entry name" value="MFS general substrate transporter like domains"/>
    <property type="match status" value="1"/>
</dbReference>
<evidence type="ECO:0000259" key="2">
    <source>
        <dbReference type="Pfam" id="PF00487"/>
    </source>
</evidence>
<dbReference type="InterPro" id="IPR036259">
    <property type="entry name" value="MFS_trans_sf"/>
</dbReference>
<dbReference type="EC" id="1.14.19.3" evidence="3"/>
<dbReference type="STRING" id="909613.UO65_5720"/>
<dbReference type="InterPro" id="IPR005804">
    <property type="entry name" value="FA_desaturase_dom"/>
</dbReference>
<dbReference type="PIRSF" id="PIRSF015921">
    <property type="entry name" value="FA_sphinglp_des"/>
    <property type="match status" value="1"/>
</dbReference>
<dbReference type="GO" id="GO:0008610">
    <property type="term" value="P:lipid biosynthetic process"/>
    <property type="evidence" value="ECO:0007669"/>
    <property type="project" value="UniProtKB-ARBA"/>
</dbReference>
<keyword evidence="1" id="KW-0812">Transmembrane</keyword>
<name>W7IQY4_9PSEU</name>
<feature type="transmembrane region" description="Helical" evidence="1">
    <location>
        <begin position="34"/>
        <end position="53"/>
    </location>
</feature>
<dbReference type="Pfam" id="PF00487">
    <property type="entry name" value="FA_desaturase"/>
    <property type="match status" value="1"/>
</dbReference>
<dbReference type="SUPFAM" id="SSF103473">
    <property type="entry name" value="MFS general substrate transporter"/>
    <property type="match status" value="1"/>
</dbReference>
<dbReference type="AlphaFoldDB" id="W7IQY4"/>
<dbReference type="OrthoDB" id="104711at2"/>